<feature type="region of interest" description="Disordered" evidence="1">
    <location>
        <begin position="38"/>
        <end position="68"/>
    </location>
</feature>
<keyword evidence="2" id="KW-0732">Signal</keyword>
<dbReference type="KEGG" id="syc:syc0091_d"/>
<dbReference type="RefSeq" id="WP_011242404.1">
    <property type="nucleotide sequence ID" value="NC_006576.1"/>
</dbReference>
<sequence length="169" mass="18434">MMLPTLSTLKTAVLLLPLAIPTAALALPQTAVWRLADAQNHQHQNHQHQSGAGHSHGSLAVPTGTPQPTVNLVVERDRKSGWNLRLTTTNFQFAPEELDKTNRVDSGHAHLFLNGKKIARLYGPWYHLASLPAGKQTLMVELTSNQHNVITVNGQPVIAKVTVDVPAMK</sequence>
<feature type="chain" id="PRO_5002613177" evidence="2">
    <location>
        <begin position="27"/>
        <end position="169"/>
    </location>
</feature>
<evidence type="ECO:0000256" key="1">
    <source>
        <dbReference type="SAM" id="MobiDB-lite"/>
    </source>
</evidence>
<reference evidence="3 4" key="1">
    <citation type="journal article" date="2007" name="Photosyn. Res.">
        <title>Complete nucleotide sequence of the freshwater unicellular cyanobacterium Synechococcus elongatus PCC 6301 chromosome: gene content and organization.</title>
        <authorList>
            <person name="Sugita C."/>
            <person name="Ogata K."/>
            <person name="Shikata M."/>
            <person name="Jikuya H."/>
            <person name="Takano J."/>
            <person name="Furumichi M."/>
            <person name="Kanehisa M."/>
            <person name="Omata T."/>
            <person name="Sugiura M."/>
            <person name="Sugita M."/>
        </authorList>
    </citation>
    <scope>NUCLEOTIDE SEQUENCE [LARGE SCALE GENOMIC DNA]</scope>
    <source>
        <strain evidence="4">ATCC 27144 / PCC 6301 / SAUG 1402/1</strain>
    </source>
</reference>
<evidence type="ECO:0000256" key="2">
    <source>
        <dbReference type="SAM" id="SignalP"/>
    </source>
</evidence>
<dbReference type="Proteomes" id="UP000001175">
    <property type="component" value="Chromosome"/>
</dbReference>
<dbReference type="AlphaFoldDB" id="A0A0H3K2B2"/>
<dbReference type="GeneID" id="72430329"/>
<gene>
    <name evidence="3" type="ordered locus">syc0091_d</name>
</gene>
<organism evidence="3 4">
    <name type="scientific">Synechococcus sp. (strain ATCC 27144 / PCC 6301 / SAUG 1402/1)</name>
    <name type="common">Anacystis nidulans</name>
    <dbReference type="NCBI Taxonomy" id="269084"/>
    <lineage>
        <taxon>Bacteria</taxon>
        <taxon>Bacillati</taxon>
        <taxon>Cyanobacteriota</taxon>
        <taxon>Cyanophyceae</taxon>
        <taxon>Synechococcales</taxon>
        <taxon>Synechococcaceae</taxon>
        <taxon>Synechococcus</taxon>
    </lineage>
</organism>
<dbReference type="EMBL" id="AP008231">
    <property type="protein sequence ID" value="BAD78281.1"/>
    <property type="molecule type" value="Genomic_DNA"/>
</dbReference>
<proteinExistence type="predicted"/>
<name>A0A0H3K2B2_SYNP6</name>
<evidence type="ECO:0000313" key="3">
    <source>
        <dbReference type="EMBL" id="BAD78281.1"/>
    </source>
</evidence>
<dbReference type="eggNOG" id="ENOG5032U84">
    <property type="taxonomic scope" value="Bacteria"/>
</dbReference>
<feature type="signal peptide" evidence="2">
    <location>
        <begin position="1"/>
        <end position="26"/>
    </location>
</feature>
<accession>A0A0H3K2B2</accession>
<evidence type="ECO:0000313" key="4">
    <source>
        <dbReference type="Proteomes" id="UP000001175"/>
    </source>
</evidence>
<protein>
    <submittedName>
        <fullName evidence="3">Uncharacterized protein</fullName>
    </submittedName>
</protein>
<feature type="compositionally biased region" description="Low complexity" evidence="1">
    <location>
        <begin position="38"/>
        <end position="58"/>
    </location>
</feature>